<dbReference type="PRINTS" id="PR01011">
    <property type="entry name" value="GLUTPROXDASE"/>
</dbReference>
<dbReference type="AlphaFoldDB" id="A0A0C1MQD0"/>
<dbReference type="InterPro" id="IPR000889">
    <property type="entry name" value="Glutathione_peroxidase"/>
</dbReference>
<dbReference type="GO" id="GO:0034599">
    <property type="term" value="P:cellular response to oxidative stress"/>
    <property type="evidence" value="ECO:0007669"/>
    <property type="project" value="TreeGrafter"/>
</dbReference>
<dbReference type="InterPro" id="IPR036249">
    <property type="entry name" value="Thioredoxin-like_sf"/>
</dbReference>
<dbReference type="CDD" id="cd00340">
    <property type="entry name" value="GSH_Peroxidase"/>
    <property type="match status" value="1"/>
</dbReference>
<evidence type="ECO:0000256" key="3">
    <source>
        <dbReference type="ARBA" id="ARBA00023002"/>
    </source>
</evidence>
<evidence type="ECO:0000256" key="1">
    <source>
        <dbReference type="ARBA" id="ARBA00006926"/>
    </source>
</evidence>
<evidence type="ECO:0000313" key="6">
    <source>
        <dbReference type="EMBL" id="KID56833.1"/>
    </source>
</evidence>
<dbReference type="GO" id="GO:0004601">
    <property type="term" value="F:peroxidase activity"/>
    <property type="evidence" value="ECO:0007669"/>
    <property type="project" value="UniProtKB-KW"/>
</dbReference>
<dbReference type="SUPFAM" id="SSF52833">
    <property type="entry name" value="Thioredoxin-like"/>
    <property type="match status" value="1"/>
</dbReference>
<name>A0A0C1MQD0_9GAMM</name>
<proteinExistence type="inferred from homology"/>
<dbReference type="PANTHER" id="PTHR11592">
    <property type="entry name" value="GLUTATHIONE PEROXIDASE"/>
    <property type="match status" value="1"/>
</dbReference>
<dbReference type="OrthoDB" id="9785502at2"/>
<dbReference type="Proteomes" id="UP000031327">
    <property type="component" value="Unassembled WGS sequence"/>
</dbReference>
<accession>A0A0C1MQD0</accession>
<dbReference type="RefSeq" id="WP_039609897.1">
    <property type="nucleotide sequence ID" value="NZ_JWIC01000006.1"/>
</dbReference>
<protein>
    <recommendedName>
        <fullName evidence="5">Glutathione peroxidase</fullName>
    </recommendedName>
</protein>
<dbReference type="InterPro" id="IPR029760">
    <property type="entry name" value="GPX_CS"/>
</dbReference>
<evidence type="ECO:0000256" key="2">
    <source>
        <dbReference type="ARBA" id="ARBA00022559"/>
    </source>
</evidence>
<dbReference type="PIRSF" id="PIRSF000303">
    <property type="entry name" value="Glutathion_perox"/>
    <property type="match status" value="1"/>
</dbReference>
<dbReference type="PROSITE" id="PS51355">
    <property type="entry name" value="GLUTATHIONE_PEROXID_3"/>
    <property type="match status" value="1"/>
</dbReference>
<dbReference type="Pfam" id="PF00255">
    <property type="entry name" value="GSHPx"/>
    <property type="match status" value="1"/>
</dbReference>
<evidence type="ECO:0000256" key="5">
    <source>
        <dbReference type="RuleBase" id="RU000499"/>
    </source>
</evidence>
<keyword evidence="2 5" id="KW-0575">Peroxidase</keyword>
<reference evidence="6 7" key="1">
    <citation type="submission" date="2014-12" db="EMBL/GenBank/DDBJ databases">
        <title>Draft Genome Sequence of Pseudoalteromonas luteoviolacea HI1.</title>
        <authorList>
            <person name="Asahina A.Y."/>
            <person name="Hadfield M.G."/>
        </authorList>
    </citation>
    <scope>NUCLEOTIDE SEQUENCE [LARGE SCALE GENOMIC DNA]</scope>
    <source>
        <strain evidence="6 7">HI1</strain>
    </source>
</reference>
<dbReference type="EMBL" id="JWIC01000006">
    <property type="protein sequence ID" value="KID56833.1"/>
    <property type="molecule type" value="Genomic_DNA"/>
</dbReference>
<dbReference type="Gene3D" id="3.40.30.10">
    <property type="entry name" value="Glutaredoxin"/>
    <property type="match status" value="1"/>
</dbReference>
<organism evidence="6 7">
    <name type="scientific">Pseudoalteromonas luteoviolacea</name>
    <dbReference type="NCBI Taxonomy" id="43657"/>
    <lineage>
        <taxon>Bacteria</taxon>
        <taxon>Pseudomonadati</taxon>
        <taxon>Pseudomonadota</taxon>
        <taxon>Gammaproteobacteria</taxon>
        <taxon>Alteromonadales</taxon>
        <taxon>Pseudoalteromonadaceae</taxon>
        <taxon>Pseudoalteromonas</taxon>
    </lineage>
</organism>
<dbReference type="PANTHER" id="PTHR11592:SF78">
    <property type="entry name" value="GLUTATHIONE PEROXIDASE"/>
    <property type="match status" value="1"/>
</dbReference>
<sequence length="171" mass="19709">MENIYRYSVKLLTGETLALKSLKDRPVILVNIASKCSFTPQLTALEKMYRKYNKKGLEIIAFPCNQFGKNEPLENEMLKEFYQSHFNLSFKIAEKTLVNGPDAHPLFNYLKSHTRGIAQNRAIKWNYTKFLIGTDGELLSRYAPRTKPESLKQIIEGQLQDESSTLQFAKI</sequence>
<evidence type="ECO:0000313" key="7">
    <source>
        <dbReference type="Proteomes" id="UP000031327"/>
    </source>
</evidence>
<keyword evidence="3 5" id="KW-0560">Oxidoreductase</keyword>
<gene>
    <name evidence="6" type="ORF">JF50_13105</name>
</gene>
<comment type="caution">
    <text evidence="6">The sequence shown here is derived from an EMBL/GenBank/DDBJ whole genome shotgun (WGS) entry which is preliminary data.</text>
</comment>
<evidence type="ECO:0000256" key="4">
    <source>
        <dbReference type="PIRSR" id="PIRSR000303-1"/>
    </source>
</evidence>
<dbReference type="PROSITE" id="PS00763">
    <property type="entry name" value="GLUTATHIONE_PEROXID_2"/>
    <property type="match status" value="1"/>
</dbReference>
<comment type="similarity">
    <text evidence="1 5">Belongs to the glutathione peroxidase family.</text>
</comment>
<feature type="active site" evidence="4">
    <location>
        <position position="36"/>
    </location>
</feature>